<dbReference type="SUPFAM" id="SSF51735">
    <property type="entry name" value="NAD(P)-binding Rossmann-fold domains"/>
    <property type="match status" value="1"/>
</dbReference>
<dbReference type="Proteomes" id="UP001212602">
    <property type="component" value="Unassembled WGS sequence"/>
</dbReference>
<dbReference type="Pfam" id="PF14833">
    <property type="entry name" value="NAD_binding_11"/>
    <property type="match status" value="1"/>
</dbReference>
<protein>
    <submittedName>
        <fullName evidence="6">NAD(P)-dependent oxidoreductase</fullName>
    </submittedName>
</protein>
<sequence>MTLAFCGLGLMGAPMVRRLLAAGHTVRVWNRSAAKVEPLRALGAIAAATPAEAATGADGVLMCLFDADAAEAVVFGPQGVAGAPGLRWVADHSSIHPQRTRELAARLRSTCNADWLDAPVSGGVGGVEAGTLAIMVGGAQRHLGQAFAAMRAYGTNITHMGESGAGQATKLCNQMLVASAVVALAEAIGFAERNGIAVDRLAPALAGGWADSKPLQVFAPRMAQAQPQIIGALHTMLKDIDTVAAVAQGSGAPMPLTGTVQQVLRMAEAAGLGPAELSAVVSLMTPQRREAFLQQARQG</sequence>
<dbReference type="SUPFAM" id="SSF48179">
    <property type="entry name" value="6-phosphogluconate dehydrogenase C-terminal domain-like"/>
    <property type="match status" value="1"/>
</dbReference>
<reference evidence="6" key="1">
    <citation type="submission" date="2023-01" db="EMBL/GenBank/DDBJ databases">
        <title>Xenophilus mangrovi sp. nov., isolated from soil of Mangrove nature reserve.</title>
        <authorList>
            <person name="Xu S."/>
            <person name="Liu Z."/>
            <person name="Xu Y."/>
        </authorList>
    </citation>
    <scope>NUCLEOTIDE SEQUENCE</scope>
    <source>
        <strain evidence="6">YW8</strain>
    </source>
</reference>
<keyword evidence="1" id="KW-0560">Oxidoreductase</keyword>
<feature type="domain" description="3-hydroxyisobutyrate dehydrogenase-like NAD-binding" evidence="5">
    <location>
        <begin position="164"/>
        <end position="283"/>
    </location>
</feature>
<evidence type="ECO:0000313" key="6">
    <source>
        <dbReference type="EMBL" id="MDA7417735.1"/>
    </source>
</evidence>
<dbReference type="RefSeq" id="WP_271429173.1">
    <property type="nucleotide sequence ID" value="NZ_JAQIPB010000007.1"/>
</dbReference>
<dbReference type="InterPro" id="IPR029154">
    <property type="entry name" value="HIBADH-like_NADP-bd"/>
</dbReference>
<organism evidence="6 7">
    <name type="scientific">Xenophilus arseniciresistens</name>
    <dbReference type="NCBI Taxonomy" id="1283306"/>
    <lineage>
        <taxon>Bacteria</taxon>
        <taxon>Pseudomonadati</taxon>
        <taxon>Pseudomonadota</taxon>
        <taxon>Betaproteobacteria</taxon>
        <taxon>Burkholderiales</taxon>
        <taxon>Comamonadaceae</taxon>
        <taxon>Xenophilus</taxon>
    </lineage>
</organism>
<dbReference type="GO" id="GO:0050661">
    <property type="term" value="F:NADP binding"/>
    <property type="evidence" value="ECO:0007669"/>
    <property type="project" value="InterPro"/>
</dbReference>
<accession>A0AAE3N811</accession>
<name>A0AAE3N811_9BURK</name>
<evidence type="ECO:0000313" key="7">
    <source>
        <dbReference type="Proteomes" id="UP001212602"/>
    </source>
</evidence>
<evidence type="ECO:0000259" key="5">
    <source>
        <dbReference type="Pfam" id="PF14833"/>
    </source>
</evidence>
<dbReference type="InterPro" id="IPR006115">
    <property type="entry name" value="6PGDH_NADP-bd"/>
</dbReference>
<evidence type="ECO:0000256" key="2">
    <source>
        <dbReference type="ARBA" id="ARBA00023027"/>
    </source>
</evidence>
<dbReference type="Gene3D" id="1.10.1040.10">
    <property type="entry name" value="N-(1-d-carboxylethyl)-l-norvaline Dehydrogenase, domain 2"/>
    <property type="match status" value="1"/>
</dbReference>
<dbReference type="PANTHER" id="PTHR43060">
    <property type="entry name" value="3-HYDROXYISOBUTYRATE DEHYDROGENASE-LIKE 1, MITOCHONDRIAL-RELATED"/>
    <property type="match status" value="1"/>
</dbReference>
<dbReference type="InterPro" id="IPR008927">
    <property type="entry name" value="6-PGluconate_DH-like_C_sf"/>
</dbReference>
<evidence type="ECO:0000256" key="1">
    <source>
        <dbReference type="ARBA" id="ARBA00023002"/>
    </source>
</evidence>
<feature type="domain" description="6-phosphogluconate dehydrogenase NADP-binding" evidence="4">
    <location>
        <begin position="3"/>
        <end position="161"/>
    </location>
</feature>
<keyword evidence="2" id="KW-0520">NAD</keyword>
<gene>
    <name evidence="6" type="ORF">PGB34_15335</name>
</gene>
<proteinExistence type="predicted"/>
<dbReference type="EMBL" id="JAQIPB010000007">
    <property type="protein sequence ID" value="MDA7417735.1"/>
    <property type="molecule type" value="Genomic_DNA"/>
</dbReference>
<dbReference type="InterPro" id="IPR015815">
    <property type="entry name" value="HIBADH-related"/>
</dbReference>
<dbReference type="PIRSF" id="PIRSF000103">
    <property type="entry name" value="HIBADH"/>
    <property type="match status" value="1"/>
</dbReference>
<dbReference type="GO" id="GO:0016491">
    <property type="term" value="F:oxidoreductase activity"/>
    <property type="evidence" value="ECO:0007669"/>
    <property type="project" value="UniProtKB-KW"/>
</dbReference>
<feature type="active site" evidence="3">
    <location>
        <position position="170"/>
    </location>
</feature>
<dbReference type="InterPro" id="IPR013328">
    <property type="entry name" value="6PGD_dom2"/>
</dbReference>
<comment type="caution">
    <text evidence="6">The sequence shown here is derived from an EMBL/GenBank/DDBJ whole genome shotgun (WGS) entry which is preliminary data.</text>
</comment>
<dbReference type="GO" id="GO:0051287">
    <property type="term" value="F:NAD binding"/>
    <property type="evidence" value="ECO:0007669"/>
    <property type="project" value="InterPro"/>
</dbReference>
<evidence type="ECO:0000259" key="4">
    <source>
        <dbReference type="Pfam" id="PF03446"/>
    </source>
</evidence>
<dbReference type="Gene3D" id="3.40.50.720">
    <property type="entry name" value="NAD(P)-binding Rossmann-like Domain"/>
    <property type="match status" value="1"/>
</dbReference>
<dbReference type="PANTHER" id="PTHR43060:SF15">
    <property type="entry name" value="3-HYDROXYISOBUTYRATE DEHYDROGENASE-LIKE 1, MITOCHONDRIAL-RELATED"/>
    <property type="match status" value="1"/>
</dbReference>
<keyword evidence="7" id="KW-1185">Reference proteome</keyword>
<evidence type="ECO:0000256" key="3">
    <source>
        <dbReference type="PIRSR" id="PIRSR000103-1"/>
    </source>
</evidence>
<dbReference type="Pfam" id="PF03446">
    <property type="entry name" value="NAD_binding_2"/>
    <property type="match status" value="1"/>
</dbReference>
<dbReference type="AlphaFoldDB" id="A0AAE3N811"/>
<dbReference type="InterPro" id="IPR036291">
    <property type="entry name" value="NAD(P)-bd_dom_sf"/>
</dbReference>